<evidence type="ECO:0000313" key="4">
    <source>
        <dbReference type="Proteomes" id="UP000812966"/>
    </source>
</evidence>
<proteinExistence type="predicted"/>
<dbReference type="AlphaFoldDB" id="A0A8K0JNC2"/>
<feature type="region of interest" description="Disordered" evidence="1">
    <location>
        <begin position="242"/>
        <end position="286"/>
    </location>
</feature>
<feature type="compositionally biased region" description="Polar residues" evidence="1">
    <location>
        <begin position="111"/>
        <end position="129"/>
    </location>
</feature>
<feature type="compositionally biased region" description="Basic and acidic residues" evidence="1">
    <location>
        <begin position="350"/>
        <end position="366"/>
    </location>
</feature>
<evidence type="ECO:0000256" key="1">
    <source>
        <dbReference type="SAM" id="MobiDB-lite"/>
    </source>
</evidence>
<keyword evidence="2" id="KW-1133">Transmembrane helix</keyword>
<feature type="region of interest" description="Disordered" evidence="1">
    <location>
        <begin position="339"/>
        <end position="376"/>
    </location>
</feature>
<feature type="region of interest" description="Disordered" evidence="1">
    <location>
        <begin position="741"/>
        <end position="789"/>
    </location>
</feature>
<evidence type="ECO:0000256" key="2">
    <source>
        <dbReference type="SAM" id="Phobius"/>
    </source>
</evidence>
<keyword evidence="2" id="KW-0472">Membrane</keyword>
<keyword evidence="2" id="KW-0812">Transmembrane</keyword>
<feature type="region of interest" description="Disordered" evidence="1">
    <location>
        <begin position="1"/>
        <end position="173"/>
    </location>
</feature>
<dbReference type="Proteomes" id="UP000812966">
    <property type="component" value="Unassembled WGS sequence"/>
</dbReference>
<feature type="compositionally biased region" description="Basic residues" evidence="1">
    <location>
        <begin position="770"/>
        <end position="780"/>
    </location>
</feature>
<organism evidence="3 4">
    <name type="scientific">Filobasidium floriforme</name>
    <dbReference type="NCBI Taxonomy" id="5210"/>
    <lineage>
        <taxon>Eukaryota</taxon>
        <taxon>Fungi</taxon>
        <taxon>Dikarya</taxon>
        <taxon>Basidiomycota</taxon>
        <taxon>Agaricomycotina</taxon>
        <taxon>Tremellomycetes</taxon>
        <taxon>Filobasidiales</taxon>
        <taxon>Filobasidiaceae</taxon>
        <taxon>Filobasidium</taxon>
    </lineage>
</organism>
<reference evidence="3" key="1">
    <citation type="submission" date="2020-04" db="EMBL/GenBank/DDBJ databases">
        <title>Analysis of mating type loci in Filobasidium floriforme.</title>
        <authorList>
            <person name="Nowrousian M."/>
        </authorList>
    </citation>
    <scope>NUCLEOTIDE SEQUENCE</scope>
    <source>
        <strain evidence="3">CBS 6242</strain>
    </source>
</reference>
<keyword evidence="4" id="KW-1185">Reference proteome</keyword>
<evidence type="ECO:0000313" key="3">
    <source>
        <dbReference type="EMBL" id="KAG7562299.1"/>
    </source>
</evidence>
<feature type="compositionally biased region" description="Polar residues" evidence="1">
    <location>
        <begin position="242"/>
        <end position="256"/>
    </location>
</feature>
<accession>A0A8K0JNC2</accession>
<name>A0A8K0JNC2_9TREE</name>
<protein>
    <submittedName>
        <fullName evidence="3">Uncharacterized protein</fullName>
    </submittedName>
</protein>
<sequence length="789" mass="86711">MSANHIEGGDNLSGPTSHRASLDPARTPRTMSPHHDSDDSLVEESLADDFVAQARPVNARTPSPQPAHDDLSSSWLSLSDPGSSTSGFPSSDDHEDDLGGLRPDSPEEVSLNLSSSWIDAEARSTSEQASPRLGPSSERALGSHGRDEVHGALPEGHLSTDTLHRGDLMLPSYGEGQKEMSSIEKVTAWVKPADLHGTIGYDHAEQHNADLIFPTLDASMQGTDMQGTDSCETIKRATRFNRSASESTVKLMSSDNRSGDARQSFLSDATDPEGGSECSLDHDLEGISDQRDAISASEGEELDEWDLASIERELGVGRDQTGERGIGYQAELGREGRLGRYSERVNTSARDTDRKHLESRHIDSHDVGPSQSQKERDQAVGKFWMEEVGKRAVSQPETRAWADAVSLNNRFEESSLKRRRYDRLRNIAFLALPFITLAIVAMLTRPSMGAILPAGHSKGRHPESHPGGIRPNEHPAQQAAEFEVHDVGKVAGQAAEVIPAELRVLTPDAKPLLIQVEEASGSSGLASIKQRTRKDKLDAAAKRMVDQFRRFVPTHFAGGAVSADLRSAQRIRIGIRSIRLAIHRASVALVGTFAKIPKGAAVARARFSYWIAPALERTTSLVMIDGKDAYQSALLELRQAIQHHRNSLDRAYSRTKKKASRVEEGIVDLTFKTGVRVRRANALWKDQASRTVDSVRQTLDLLPKRFEVTISGPAHLILNRARNISDELRSRIIRHHDLTKGRKMASACSQKKDGRSCKNETSALAQQQRPKGRFSFRRKHQQSETSSLN</sequence>
<feature type="compositionally biased region" description="Low complexity" evidence="1">
    <location>
        <begin position="72"/>
        <end position="86"/>
    </location>
</feature>
<gene>
    <name evidence="3" type="ORF">FFLO_02287</name>
</gene>
<feature type="compositionally biased region" description="Polar residues" evidence="1">
    <location>
        <begin position="759"/>
        <end position="769"/>
    </location>
</feature>
<feature type="transmembrane region" description="Helical" evidence="2">
    <location>
        <begin position="427"/>
        <end position="444"/>
    </location>
</feature>
<comment type="caution">
    <text evidence="3">The sequence shown here is derived from an EMBL/GenBank/DDBJ whole genome shotgun (WGS) entry which is preliminary data.</text>
</comment>
<dbReference type="EMBL" id="JABELV010000035">
    <property type="protein sequence ID" value="KAG7562299.1"/>
    <property type="molecule type" value="Genomic_DNA"/>
</dbReference>